<comment type="caution">
    <text evidence="3">The sequence shown here is derived from an EMBL/GenBank/DDBJ whole genome shotgun (WGS) entry which is preliminary data.</text>
</comment>
<feature type="transmembrane region" description="Helical" evidence="1">
    <location>
        <begin position="69"/>
        <end position="90"/>
    </location>
</feature>
<organism evidence="3 4">
    <name type="scientific">Paenibacillus aestuarii</name>
    <dbReference type="NCBI Taxonomy" id="516965"/>
    <lineage>
        <taxon>Bacteria</taxon>
        <taxon>Bacillati</taxon>
        <taxon>Bacillota</taxon>
        <taxon>Bacilli</taxon>
        <taxon>Bacillales</taxon>
        <taxon>Paenibacillaceae</taxon>
        <taxon>Paenibacillus</taxon>
    </lineage>
</organism>
<evidence type="ECO:0000313" key="3">
    <source>
        <dbReference type="EMBL" id="MFC5447886.1"/>
    </source>
</evidence>
<dbReference type="InterPro" id="IPR018677">
    <property type="entry name" value="DUF2157"/>
</dbReference>
<keyword evidence="1" id="KW-0472">Membrane</keyword>
<evidence type="ECO:0000313" key="4">
    <source>
        <dbReference type="Proteomes" id="UP001596044"/>
    </source>
</evidence>
<feature type="transmembrane region" description="Helical" evidence="1">
    <location>
        <begin position="118"/>
        <end position="135"/>
    </location>
</feature>
<feature type="transmembrane region" description="Helical" evidence="1">
    <location>
        <begin position="226"/>
        <end position="244"/>
    </location>
</feature>
<feature type="domain" description="DUF2157" evidence="2">
    <location>
        <begin position="12"/>
        <end position="115"/>
    </location>
</feature>
<reference evidence="4" key="1">
    <citation type="journal article" date="2019" name="Int. J. Syst. Evol. Microbiol.">
        <title>The Global Catalogue of Microorganisms (GCM) 10K type strain sequencing project: providing services to taxonomists for standard genome sequencing and annotation.</title>
        <authorList>
            <consortium name="The Broad Institute Genomics Platform"/>
            <consortium name="The Broad Institute Genome Sequencing Center for Infectious Disease"/>
            <person name="Wu L."/>
            <person name="Ma J."/>
        </authorList>
    </citation>
    <scope>NUCLEOTIDE SEQUENCE [LARGE SCALE GENOMIC DNA]</scope>
    <source>
        <strain evidence="4">KACC 11904</strain>
    </source>
</reference>
<dbReference type="Pfam" id="PF09925">
    <property type="entry name" value="DUF2157"/>
    <property type="match status" value="1"/>
</dbReference>
<feature type="transmembrane region" description="Helical" evidence="1">
    <location>
        <begin position="534"/>
        <end position="555"/>
    </location>
</feature>
<keyword evidence="1" id="KW-0812">Transmembrane</keyword>
<sequence>MKSKFVTVQLGYVLGVSSLLTAIVYFFATNWEALSRAERFVPIFVLILGFYGLSVWLSRNSERAFLSRLSLFASCVSFGVGVALIGQTYNSHADSYSLYAIWFIPALLFSLLTRWQPFYVLAYVLGHLAYSFYFFPKWWGRPEAEAAEIVILLVLAVINGLIYALTERGRLQSGFLKWVSFQVAILLMLWTSNSIVFEHFGGWMNILLLAVLAGVIRYVHRTRSKTYLLFAGLWVSIAMTMKYIELAVHYYSIWFYIGGVLFVILFVGANVKFVHYVRTWNPAAAPAAVEPAEAPAKQEGEFAKWMARVLTVAVIVIGTLIGSLSLVGLVTTFTDFHNPEYFLIGFGLLAVVTMIWLSKINNLVRYTLLSCGLLLGAGTAAVESDTVMLALFLLLTILAFIRIDGLVQRILFVLAGEVMATVLLGQWLDQTVPVFTVLTIVLFVIFLLANLIRREPVRSPLLYSSFPSFLLSFFILTFITENAWYYAVNALFFITVIAVLVIGRQLQTSWIYDWGLAFWTAFLVYKYYDLAWKLLHKSISFAILGILILAITVWYEKRNRQDIAGFTEASDVYRGSRLLIAVLVLLQLAAMGLQIGKSEWLLAHGKLIKLELAPLDPRSMLQGDYVRLRYTISSPELQEGWEDSSIFHKKISVVLSPNPSTGIYEYRRLFMPGERLGSDEVRLNGTISGYENIEYGIETYFVPEGTGHDVERMAKYAEVKVSAGGDAILVRLLQYPDIVR</sequence>
<dbReference type="Proteomes" id="UP001596044">
    <property type="component" value="Unassembled WGS sequence"/>
</dbReference>
<feature type="transmembrane region" description="Helical" evidence="1">
    <location>
        <begin position="202"/>
        <end position="219"/>
    </location>
</feature>
<name>A0ABW0K5N0_9BACL</name>
<keyword evidence="1" id="KW-1133">Transmembrane helix</keyword>
<feature type="transmembrane region" description="Helical" evidence="1">
    <location>
        <begin position="510"/>
        <end position="528"/>
    </location>
</feature>
<gene>
    <name evidence="3" type="ORF">ACFPOG_06425</name>
</gene>
<dbReference type="RefSeq" id="WP_270885880.1">
    <property type="nucleotide sequence ID" value="NZ_JAQFVF010000092.1"/>
</dbReference>
<keyword evidence="4" id="KW-1185">Reference proteome</keyword>
<feature type="transmembrane region" description="Helical" evidence="1">
    <location>
        <begin position="576"/>
        <end position="596"/>
    </location>
</feature>
<feature type="transmembrane region" description="Helical" evidence="1">
    <location>
        <begin position="341"/>
        <end position="358"/>
    </location>
</feature>
<feature type="transmembrane region" description="Helical" evidence="1">
    <location>
        <begin position="485"/>
        <end position="503"/>
    </location>
</feature>
<feature type="transmembrane region" description="Helical" evidence="1">
    <location>
        <begin position="363"/>
        <end position="381"/>
    </location>
</feature>
<feature type="transmembrane region" description="Helical" evidence="1">
    <location>
        <begin position="305"/>
        <end position="329"/>
    </location>
</feature>
<proteinExistence type="predicted"/>
<feature type="transmembrane region" description="Helical" evidence="1">
    <location>
        <begin position="178"/>
        <end position="196"/>
    </location>
</feature>
<feature type="transmembrane region" description="Helical" evidence="1">
    <location>
        <begin position="387"/>
        <end position="403"/>
    </location>
</feature>
<protein>
    <submittedName>
        <fullName evidence="3">GDYXXLXY domain-containing protein</fullName>
    </submittedName>
</protein>
<dbReference type="InterPro" id="IPR025833">
    <property type="entry name" value="GDYXXLXY"/>
</dbReference>
<evidence type="ECO:0000259" key="2">
    <source>
        <dbReference type="Pfam" id="PF09925"/>
    </source>
</evidence>
<feature type="transmembrane region" description="Helical" evidence="1">
    <location>
        <begin position="250"/>
        <end position="271"/>
    </location>
</feature>
<feature type="transmembrane region" description="Helical" evidence="1">
    <location>
        <begin position="96"/>
        <end position="113"/>
    </location>
</feature>
<feature type="transmembrane region" description="Helical" evidence="1">
    <location>
        <begin position="434"/>
        <end position="452"/>
    </location>
</feature>
<feature type="transmembrane region" description="Helical" evidence="1">
    <location>
        <begin position="410"/>
        <end position="428"/>
    </location>
</feature>
<feature type="transmembrane region" description="Helical" evidence="1">
    <location>
        <begin position="461"/>
        <end position="479"/>
    </location>
</feature>
<evidence type="ECO:0000256" key="1">
    <source>
        <dbReference type="SAM" id="Phobius"/>
    </source>
</evidence>
<feature type="transmembrane region" description="Helical" evidence="1">
    <location>
        <begin position="12"/>
        <end position="28"/>
    </location>
</feature>
<dbReference type="Pfam" id="PF14345">
    <property type="entry name" value="GDYXXLXY"/>
    <property type="match status" value="1"/>
</dbReference>
<dbReference type="EMBL" id="JBHSMJ010000009">
    <property type="protein sequence ID" value="MFC5447886.1"/>
    <property type="molecule type" value="Genomic_DNA"/>
</dbReference>
<accession>A0ABW0K5N0</accession>
<feature type="transmembrane region" description="Helical" evidence="1">
    <location>
        <begin position="147"/>
        <end position="166"/>
    </location>
</feature>
<feature type="transmembrane region" description="Helical" evidence="1">
    <location>
        <begin position="40"/>
        <end position="57"/>
    </location>
</feature>